<feature type="compositionally biased region" description="Low complexity" evidence="8">
    <location>
        <begin position="48"/>
        <end position="65"/>
    </location>
</feature>
<dbReference type="Proteomes" id="UP000750711">
    <property type="component" value="Unassembled WGS sequence"/>
</dbReference>
<dbReference type="EMBL" id="JAGHQM010002231">
    <property type="protein sequence ID" value="KAH0551060.1"/>
    <property type="molecule type" value="Genomic_DNA"/>
</dbReference>
<evidence type="ECO:0000256" key="1">
    <source>
        <dbReference type="ARBA" id="ARBA00003807"/>
    </source>
</evidence>
<organism evidence="9 10">
    <name type="scientific">Trichoglossum hirsutum</name>
    <dbReference type="NCBI Taxonomy" id="265104"/>
    <lineage>
        <taxon>Eukaryota</taxon>
        <taxon>Fungi</taxon>
        <taxon>Dikarya</taxon>
        <taxon>Ascomycota</taxon>
        <taxon>Pezizomycotina</taxon>
        <taxon>Geoglossomycetes</taxon>
        <taxon>Geoglossales</taxon>
        <taxon>Geoglossaceae</taxon>
        <taxon>Trichoglossum</taxon>
    </lineage>
</organism>
<feature type="region of interest" description="Disordered" evidence="8">
    <location>
        <begin position="32"/>
        <end position="66"/>
    </location>
</feature>
<dbReference type="GO" id="GO:0007032">
    <property type="term" value="P:endosome organization"/>
    <property type="evidence" value="ECO:0007669"/>
    <property type="project" value="TreeGrafter"/>
</dbReference>
<comment type="similarity">
    <text evidence="3">Belongs to the BLOC1S4 family.</text>
</comment>
<evidence type="ECO:0000256" key="7">
    <source>
        <dbReference type="SAM" id="Coils"/>
    </source>
</evidence>
<keyword evidence="5" id="KW-0963">Cytoplasm</keyword>
<evidence type="ECO:0000313" key="9">
    <source>
        <dbReference type="EMBL" id="KAH0551060.1"/>
    </source>
</evidence>
<proteinExistence type="inferred from homology"/>
<comment type="caution">
    <text evidence="9">The sequence shown here is derived from an EMBL/GenBank/DDBJ whole genome shotgun (WGS) entry which is preliminary data.</text>
</comment>
<keyword evidence="7" id="KW-0175">Coiled coil</keyword>
<comment type="subcellular location">
    <subcellularLocation>
        <location evidence="2">Cytoplasm</location>
    </subcellularLocation>
</comment>
<evidence type="ECO:0000313" key="10">
    <source>
        <dbReference type="Proteomes" id="UP000750711"/>
    </source>
</evidence>
<dbReference type="GO" id="GO:0031083">
    <property type="term" value="C:BLOC-1 complex"/>
    <property type="evidence" value="ECO:0007669"/>
    <property type="project" value="InterPro"/>
</dbReference>
<evidence type="ECO:0000256" key="2">
    <source>
        <dbReference type="ARBA" id="ARBA00004496"/>
    </source>
</evidence>
<evidence type="ECO:0000256" key="8">
    <source>
        <dbReference type="SAM" id="MobiDB-lite"/>
    </source>
</evidence>
<evidence type="ECO:0000256" key="3">
    <source>
        <dbReference type="ARBA" id="ARBA00007289"/>
    </source>
</evidence>
<dbReference type="PANTHER" id="PTHR39145:SF1">
    <property type="entry name" value="BIOGENESIS OF LYSOSOME-RELATED ORGANELLES COMPLEX 1 SUBUNIT CNL1"/>
    <property type="match status" value="1"/>
</dbReference>
<accession>A0A9P8II10</accession>
<dbReference type="PANTHER" id="PTHR39145">
    <property type="entry name" value="BIOGENESIS OF LYSOSOME-RELATED ORGANELLES COMPLEX 1 SUBUNIT CNL1"/>
    <property type="match status" value="1"/>
</dbReference>
<feature type="coiled-coil region" evidence="7">
    <location>
        <begin position="113"/>
        <end position="143"/>
    </location>
</feature>
<dbReference type="AlphaFoldDB" id="A0A9P8II10"/>
<comment type="function">
    <text evidence="1">Component of the biogenesis of lysosome-related organelles complex-1 (BLOC-1), a complex that is involved in endosomal cargo sorting.</text>
</comment>
<gene>
    <name evidence="9" type="ORF">GP486_007589</name>
</gene>
<dbReference type="InterPro" id="IPR034455">
    <property type="entry name" value="CNL1"/>
</dbReference>
<sequence length="163" mass="18391">MASPAPSIPDTQLGLSPDEIQLLRRHQALALPHHHHHHHQHYHGGRGASPASSTRTTSTQPAPTSLLLDPRSLSALAYHFDRLLFSIQDRMQQLNAQTTAHVQLAGRGAMSAMDAADAEIRRFRDVLRQIEELEGEFEKVRRVGEMVRGWRYRVETLEGRLGR</sequence>
<reference evidence="9" key="1">
    <citation type="submission" date="2021-03" db="EMBL/GenBank/DDBJ databases">
        <title>Comparative genomics and phylogenomic investigation of the class Geoglossomycetes provide insights into ecological specialization and systematics.</title>
        <authorList>
            <person name="Melie T."/>
            <person name="Pirro S."/>
            <person name="Miller A.N."/>
            <person name="Quandt A."/>
        </authorList>
    </citation>
    <scope>NUCLEOTIDE SEQUENCE</scope>
    <source>
        <strain evidence="9">CAQ_001_2017</strain>
    </source>
</reference>
<evidence type="ECO:0000256" key="5">
    <source>
        <dbReference type="ARBA" id="ARBA00022490"/>
    </source>
</evidence>
<evidence type="ECO:0000256" key="4">
    <source>
        <dbReference type="ARBA" id="ARBA00014971"/>
    </source>
</evidence>
<protein>
    <recommendedName>
        <fullName evidence="4">Biogenesis of lysosome-related organelles complex 1 subunit CNL1</fullName>
    </recommendedName>
    <alternativeName>
        <fullName evidence="6">CNO-like protein 1</fullName>
    </alternativeName>
</protein>
<name>A0A9P8II10_9PEZI</name>
<keyword evidence="10" id="KW-1185">Reference proteome</keyword>
<dbReference type="GO" id="GO:0005737">
    <property type="term" value="C:cytoplasm"/>
    <property type="evidence" value="ECO:0007669"/>
    <property type="project" value="UniProtKB-SubCell"/>
</dbReference>
<evidence type="ECO:0000256" key="6">
    <source>
        <dbReference type="ARBA" id="ARBA00029995"/>
    </source>
</evidence>
<feature type="compositionally biased region" description="Basic residues" evidence="8">
    <location>
        <begin position="32"/>
        <end position="44"/>
    </location>
</feature>